<evidence type="ECO:0000256" key="1">
    <source>
        <dbReference type="ARBA" id="ARBA00022512"/>
    </source>
</evidence>
<sequence>MSKLFVPGAALLAMSLTFVGTAFAGSATAAGESTFDRVATYPVYQNVPEGVDPAAETVAEISTVTPDGNTLIYTDAAGQRIGFLDITDPANPVGTGAVSLSSIGSAGDSPTSVAAFGDYVFVVIDESAGDFVNPKGRVDILRVSDRTVVKSIDLGGQPDSIAISADGKYAAIAMENQRDEEANGGALPQQPSGFVQVIELTGDVATWVAEPISFADASGTPLPIVANSGIIAPEDIEPEYVSINSKNQLAVTLQENNGVAIIDLNTREITKVWSAGTASVSGIDTKKDGVIDLSGSITDVPREPDAIGWVDDNTLATANEGDWNGGTRGWTVFDTNGTVVWDAGNTFEQLAVEHGLYNDGRAGKKGTEPEGLAIAEFNGVNYAFVASERSNFVAVYDMSNPADPEFKQLLFSTNGPEGILPIPSRDLLAVSSETDEAKKGVRSAVNLFQLGADTQPSIVSAADETGAPIGWTALGALTADPTDPNTLYTASDSALSTSWLYKIDVAQDPAVITERIQVMKDGAPATYDIEGVYKRAQGGFWLASEGATGAENRLVRIDDAGNVVEEIALPDEVAAHIGKWGLEGVTAYTDAVGNERVYVAIQRLLWNNPQDPSAGGTEGDNTTRIGQYDVATGTWAWFGYELEPTSAKGDWMGLSEITMVDENTLAVIERDKLAGDKAAVKRVYAVDLPDQATIDAAGGALIPVAKSLAIDVLPMLQETNGWTQEKLEGFTIGADGRVYAVTDNDGLDDANGETVFLRLGQASEYFTIDQPTESPAPSESAPVEQTPTASAPESASATAVATDAAPAAGDLAETGAEGLQVLALVGLGVAVTGGALLLRNKRRDA</sequence>
<dbReference type="SUPFAM" id="SSF50969">
    <property type="entry name" value="YVTN repeat-like/Quinoprotein amine dehydrogenase"/>
    <property type="match status" value="1"/>
</dbReference>
<dbReference type="Gene3D" id="2.130.10.10">
    <property type="entry name" value="YVTN repeat-like/Quinoprotein amine dehydrogenase"/>
    <property type="match status" value="1"/>
</dbReference>
<dbReference type="Pfam" id="PF13449">
    <property type="entry name" value="Phytase-like"/>
    <property type="match status" value="1"/>
</dbReference>
<dbReference type="PROSITE" id="PS50847">
    <property type="entry name" value="GRAM_POS_ANCHORING"/>
    <property type="match status" value="1"/>
</dbReference>
<keyword evidence="3 7" id="KW-0732">Signal</keyword>
<dbReference type="InterPro" id="IPR011044">
    <property type="entry name" value="Quino_amine_DH_bsu"/>
</dbReference>
<evidence type="ECO:0000256" key="4">
    <source>
        <dbReference type="ARBA" id="ARBA00023088"/>
    </source>
</evidence>
<gene>
    <name evidence="9" type="ORF">ACFSUQ_04610</name>
</gene>
<dbReference type="InterPro" id="IPR015943">
    <property type="entry name" value="WD40/YVTN_repeat-like_dom_sf"/>
</dbReference>
<evidence type="ECO:0000256" key="3">
    <source>
        <dbReference type="ARBA" id="ARBA00022729"/>
    </source>
</evidence>
<keyword evidence="6" id="KW-0812">Transmembrane</keyword>
<keyword evidence="6" id="KW-1133">Transmembrane helix</keyword>
<dbReference type="NCBIfam" id="TIGR01167">
    <property type="entry name" value="LPXTG_anchor"/>
    <property type="match status" value="1"/>
</dbReference>
<keyword evidence="4" id="KW-0572">Peptidoglycan-anchor</keyword>
<evidence type="ECO:0000313" key="9">
    <source>
        <dbReference type="EMBL" id="MFD2674581.1"/>
    </source>
</evidence>
<dbReference type="EMBL" id="JBHUNF010000002">
    <property type="protein sequence ID" value="MFD2674581.1"/>
    <property type="molecule type" value="Genomic_DNA"/>
</dbReference>
<dbReference type="PANTHER" id="PTHR46928">
    <property type="entry name" value="MESENCHYME-SPECIFIC CELL SURFACE GLYCOPROTEIN"/>
    <property type="match status" value="1"/>
</dbReference>
<dbReference type="RefSeq" id="WP_066058964.1">
    <property type="nucleotide sequence ID" value="NZ_JBHUNF010000002.1"/>
</dbReference>
<organism evidence="9 10">
    <name type="scientific">Gulosibacter bifidus</name>
    <dbReference type="NCBI Taxonomy" id="272239"/>
    <lineage>
        <taxon>Bacteria</taxon>
        <taxon>Bacillati</taxon>
        <taxon>Actinomycetota</taxon>
        <taxon>Actinomycetes</taxon>
        <taxon>Micrococcales</taxon>
        <taxon>Microbacteriaceae</taxon>
        <taxon>Gulosibacter</taxon>
    </lineage>
</organism>
<evidence type="ECO:0000256" key="6">
    <source>
        <dbReference type="SAM" id="Phobius"/>
    </source>
</evidence>
<evidence type="ECO:0000256" key="2">
    <source>
        <dbReference type="ARBA" id="ARBA00022525"/>
    </source>
</evidence>
<dbReference type="SUPFAM" id="SSF82171">
    <property type="entry name" value="DPP6 N-terminal domain-like"/>
    <property type="match status" value="1"/>
</dbReference>
<evidence type="ECO:0000256" key="7">
    <source>
        <dbReference type="SAM" id="SignalP"/>
    </source>
</evidence>
<name>A0ABW5RHM0_9MICO</name>
<feature type="chain" id="PRO_5046755187" evidence="7">
    <location>
        <begin position="25"/>
        <end position="845"/>
    </location>
</feature>
<feature type="transmembrane region" description="Helical" evidence="6">
    <location>
        <begin position="819"/>
        <end position="838"/>
    </location>
</feature>
<dbReference type="Proteomes" id="UP001597453">
    <property type="component" value="Unassembled WGS sequence"/>
</dbReference>
<feature type="domain" description="Gram-positive cocci surface proteins LPxTG" evidence="8">
    <location>
        <begin position="811"/>
        <end position="845"/>
    </location>
</feature>
<dbReference type="InterPro" id="IPR052956">
    <property type="entry name" value="Mesenchyme-surface_protein"/>
</dbReference>
<feature type="region of interest" description="Disordered" evidence="5">
    <location>
        <begin position="769"/>
        <end position="804"/>
    </location>
</feature>
<accession>A0ABW5RHM0</accession>
<protein>
    <submittedName>
        <fullName evidence="9">Esterase-like activity of phytase family protein</fullName>
    </submittedName>
</protein>
<feature type="signal peptide" evidence="7">
    <location>
        <begin position="1"/>
        <end position="24"/>
    </location>
</feature>
<dbReference type="InterPro" id="IPR019931">
    <property type="entry name" value="LPXTG_anchor"/>
</dbReference>
<evidence type="ECO:0000259" key="8">
    <source>
        <dbReference type="PROSITE" id="PS50847"/>
    </source>
</evidence>
<feature type="compositionally biased region" description="Low complexity" evidence="5">
    <location>
        <begin position="773"/>
        <end position="804"/>
    </location>
</feature>
<keyword evidence="2" id="KW-0964">Secreted</keyword>
<proteinExistence type="predicted"/>
<dbReference type="InterPro" id="IPR027372">
    <property type="entry name" value="Phytase-like_dom"/>
</dbReference>
<keyword evidence="6" id="KW-0472">Membrane</keyword>
<evidence type="ECO:0000313" key="10">
    <source>
        <dbReference type="Proteomes" id="UP001597453"/>
    </source>
</evidence>
<dbReference type="PANTHER" id="PTHR46928:SF1">
    <property type="entry name" value="MESENCHYME-SPECIFIC CELL SURFACE GLYCOPROTEIN"/>
    <property type="match status" value="1"/>
</dbReference>
<keyword evidence="10" id="KW-1185">Reference proteome</keyword>
<comment type="caution">
    <text evidence="9">The sequence shown here is derived from an EMBL/GenBank/DDBJ whole genome shotgun (WGS) entry which is preliminary data.</text>
</comment>
<keyword evidence="1" id="KW-0134">Cell wall</keyword>
<reference evidence="10" key="1">
    <citation type="journal article" date="2019" name="Int. J. Syst. Evol. Microbiol.">
        <title>The Global Catalogue of Microorganisms (GCM) 10K type strain sequencing project: providing services to taxonomists for standard genome sequencing and annotation.</title>
        <authorList>
            <consortium name="The Broad Institute Genomics Platform"/>
            <consortium name="The Broad Institute Genome Sequencing Center for Infectious Disease"/>
            <person name="Wu L."/>
            <person name="Ma J."/>
        </authorList>
    </citation>
    <scope>NUCLEOTIDE SEQUENCE [LARGE SCALE GENOMIC DNA]</scope>
    <source>
        <strain evidence="10">TISTR 1511</strain>
    </source>
</reference>
<evidence type="ECO:0000256" key="5">
    <source>
        <dbReference type="SAM" id="MobiDB-lite"/>
    </source>
</evidence>